<keyword evidence="3 8" id="KW-0238">DNA-binding</keyword>
<dbReference type="SMART" id="SM00421">
    <property type="entry name" value="HTH_LUXR"/>
    <property type="match status" value="1"/>
</dbReference>
<keyword evidence="4" id="KW-0804">Transcription</keyword>
<dbReference type="Gene3D" id="3.40.50.2300">
    <property type="match status" value="1"/>
</dbReference>
<dbReference type="Pfam" id="PF00072">
    <property type="entry name" value="Response_reg"/>
    <property type="match status" value="1"/>
</dbReference>
<feature type="domain" description="HTH luxR-type" evidence="6">
    <location>
        <begin position="181"/>
        <end position="246"/>
    </location>
</feature>
<dbReference type="EMBL" id="JAGINW010000001">
    <property type="protein sequence ID" value="MBP2327917.1"/>
    <property type="molecule type" value="Genomic_DNA"/>
</dbReference>
<dbReference type="PRINTS" id="PR00038">
    <property type="entry name" value="HTHLUXR"/>
</dbReference>
<keyword evidence="1 5" id="KW-0597">Phosphoprotein</keyword>
<dbReference type="RefSeq" id="WP_209645010.1">
    <property type="nucleotide sequence ID" value="NZ_JAGINW010000001.1"/>
</dbReference>
<dbReference type="PANTHER" id="PTHR43214">
    <property type="entry name" value="TWO-COMPONENT RESPONSE REGULATOR"/>
    <property type="match status" value="1"/>
</dbReference>
<name>A0ABS4TU61_9PSEU</name>
<evidence type="ECO:0000256" key="3">
    <source>
        <dbReference type="ARBA" id="ARBA00023125"/>
    </source>
</evidence>
<dbReference type="PROSITE" id="PS00622">
    <property type="entry name" value="HTH_LUXR_1"/>
    <property type="match status" value="1"/>
</dbReference>
<protein>
    <submittedName>
        <fullName evidence="8">DNA-binding NarL/FixJ family response regulator</fullName>
    </submittedName>
</protein>
<dbReference type="PROSITE" id="PS50043">
    <property type="entry name" value="HTH_LUXR_2"/>
    <property type="match status" value="1"/>
</dbReference>
<accession>A0ABS4TU61</accession>
<dbReference type="InterPro" id="IPR001789">
    <property type="entry name" value="Sig_transdc_resp-reg_receiver"/>
</dbReference>
<comment type="caution">
    <text evidence="8">The sequence shown here is derived from an EMBL/GenBank/DDBJ whole genome shotgun (WGS) entry which is preliminary data.</text>
</comment>
<keyword evidence="9" id="KW-1185">Reference proteome</keyword>
<dbReference type="SMART" id="SM00448">
    <property type="entry name" value="REC"/>
    <property type="match status" value="1"/>
</dbReference>
<dbReference type="GO" id="GO:0003677">
    <property type="term" value="F:DNA binding"/>
    <property type="evidence" value="ECO:0007669"/>
    <property type="project" value="UniProtKB-KW"/>
</dbReference>
<dbReference type="CDD" id="cd17535">
    <property type="entry name" value="REC_NarL-like"/>
    <property type="match status" value="1"/>
</dbReference>
<reference evidence="8 9" key="1">
    <citation type="submission" date="2021-03" db="EMBL/GenBank/DDBJ databases">
        <title>Sequencing the genomes of 1000 actinobacteria strains.</title>
        <authorList>
            <person name="Klenk H.-P."/>
        </authorList>
    </citation>
    <scope>NUCLEOTIDE SEQUENCE [LARGE SCALE GENOMIC DNA]</scope>
    <source>
        <strain evidence="8 9">DSM 46670</strain>
    </source>
</reference>
<keyword evidence="2" id="KW-0805">Transcription regulation</keyword>
<dbReference type="PROSITE" id="PS50110">
    <property type="entry name" value="RESPONSE_REGULATORY"/>
    <property type="match status" value="1"/>
</dbReference>
<dbReference type="InterPro" id="IPR011006">
    <property type="entry name" value="CheY-like_superfamily"/>
</dbReference>
<dbReference type="PANTHER" id="PTHR43214:SF24">
    <property type="entry name" value="TRANSCRIPTIONAL REGULATORY PROTEIN NARL-RELATED"/>
    <property type="match status" value="1"/>
</dbReference>
<evidence type="ECO:0000256" key="5">
    <source>
        <dbReference type="PROSITE-ProRule" id="PRU00169"/>
    </source>
</evidence>
<sequence length="263" mass="27268">MTPSRLVTAAACGGDVARRFARNSTKRAGSMGIRVLLCDEQPLVRAGLRTILAREPDLEVVGEFADGNSASDSVSALSPAVVVADVAGLTGPGGRATGQLVDSALNHSVPVVVLAEKNDINCAVMALRAGARGFLLKEDPPEQIAYGVRAAAAGKALLSPAVTSNFIAEVTGGGTAGRRQAPDLLAALTPRELEVLQLLATGTTVGNIAKTLFVAEVTVRSHIHHILRKLGLERSFQAVALAYYTGLVHPASVVNNCGGDFHY</sequence>
<dbReference type="InterPro" id="IPR000792">
    <property type="entry name" value="Tscrpt_reg_LuxR_C"/>
</dbReference>
<feature type="domain" description="Response regulatory" evidence="7">
    <location>
        <begin position="34"/>
        <end position="152"/>
    </location>
</feature>
<feature type="modified residue" description="4-aspartylphosphate" evidence="5">
    <location>
        <position position="85"/>
    </location>
</feature>
<evidence type="ECO:0000259" key="6">
    <source>
        <dbReference type="PROSITE" id="PS50043"/>
    </source>
</evidence>
<evidence type="ECO:0000313" key="8">
    <source>
        <dbReference type="EMBL" id="MBP2327917.1"/>
    </source>
</evidence>
<evidence type="ECO:0000256" key="4">
    <source>
        <dbReference type="ARBA" id="ARBA00023163"/>
    </source>
</evidence>
<dbReference type="InterPro" id="IPR016032">
    <property type="entry name" value="Sig_transdc_resp-reg_C-effctor"/>
</dbReference>
<dbReference type="CDD" id="cd06170">
    <property type="entry name" value="LuxR_C_like"/>
    <property type="match status" value="1"/>
</dbReference>
<dbReference type="SUPFAM" id="SSF52172">
    <property type="entry name" value="CheY-like"/>
    <property type="match status" value="1"/>
</dbReference>
<gene>
    <name evidence="8" type="ORF">JOF56_008302</name>
</gene>
<dbReference type="SUPFAM" id="SSF46894">
    <property type="entry name" value="C-terminal effector domain of the bipartite response regulators"/>
    <property type="match status" value="1"/>
</dbReference>
<evidence type="ECO:0000313" key="9">
    <source>
        <dbReference type="Proteomes" id="UP001519332"/>
    </source>
</evidence>
<evidence type="ECO:0000256" key="2">
    <source>
        <dbReference type="ARBA" id="ARBA00023015"/>
    </source>
</evidence>
<evidence type="ECO:0000259" key="7">
    <source>
        <dbReference type="PROSITE" id="PS50110"/>
    </source>
</evidence>
<proteinExistence type="predicted"/>
<dbReference type="Pfam" id="PF00196">
    <property type="entry name" value="GerE"/>
    <property type="match status" value="1"/>
</dbReference>
<dbReference type="Proteomes" id="UP001519332">
    <property type="component" value="Unassembled WGS sequence"/>
</dbReference>
<organism evidence="8 9">
    <name type="scientific">Kibdelosporangium banguiense</name>
    <dbReference type="NCBI Taxonomy" id="1365924"/>
    <lineage>
        <taxon>Bacteria</taxon>
        <taxon>Bacillati</taxon>
        <taxon>Actinomycetota</taxon>
        <taxon>Actinomycetes</taxon>
        <taxon>Pseudonocardiales</taxon>
        <taxon>Pseudonocardiaceae</taxon>
        <taxon>Kibdelosporangium</taxon>
    </lineage>
</organism>
<evidence type="ECO:0000256" key="1">
    <source>
        <dbReference type="ARBA" id="ARBA00022553"/>
    </source>
</evidence>
<dbReference type="InterPro" id="IPR058245">
    <property type="entry name" value="NreC/VraR/RcsB-like_REC"/>
</dbReference>
<dbReference type="InterPro" id="IPR039420">
    <property type="entry name" value="WalR-like"/>
</dbReference>